<feature type="region of interest" description="Disordered" evidence="1">
    <location>
        <begin position="27"/>
        <end position="49"/>
    </location>
</feature>
<accession>A0ABU3CQV7</accession>
<evidence type="ECO:0000313" key="4">
    <source>
        <dbReference type="Proteomes" id="UP001248819"/>
    </source>
</evidence>
<dbReference type="Gene3D" id="2.30.180.10">
    <property type="entry name" value="FAS1 domain"/>
    <property type="match status" value="1"/>
</dbReference>
<proteinExistence type="predicted"/>
<evidence type="ECO:0000313" key="3">
    <source>
        <dbReference type="EMBL" id="MDT0648741.1"/>
    </source>
</evidence>
<dbReference type="PROSITE" id="PS50213">
    <property type="entry name" value="FAS1"/>
    <property type="match status" value="1"/>
</dbReference>
<dbReference type="PANTHER" id="PTHR10900">
    <property type="entry name" value="PERIOSTIN-RELATED"/>
    <property type="match status" value="1"/>
</dbReference>
<dbReference type="SMART" id="SM00554">
    <property type="entry name" value="FAS1"/>
    <property type="match status" value="1"/>
</dbReference>
<dbReference type="InterPro" id="IPR000782">
    <property type="entry name" value="FAS1_domain"/>
</dbReference>
<sequence length="199" mass="22090">MKNIILIGAFSALIFTACEDNDKKEQERAQAEQVETEREEALAEEQRELEGNSIVVKTMETDSLSTLTNALKKADLSETLRKEQGPFTVFAPTDAAFNEIDKEKMDSLMNNDNQDELSDLLKYHVVEDEITSDELSQQIQSNNGEYTFNTMAGEEITAMMSGEDIVLRDGSGNTATITRADINASNGVVHMIDAVIMKK</sequence>
<evidence type="ECO:0000259" key="2">
    <source>
        <dbReference type="PROSITE" id="PS50213"/>
    </source>
</evidence>
<dbReference type="RefSeq" id="WP_311482919.1">
    <property type="nucleotide sequence ID" value="NZ_JAVRHP010000003.1"/>
</dbReference>
<gene>
    <name evidence="3" type="ORF">RM529_01210</name>
</gene>
<protein>
    <submittedName>
        <fullName evidence="3">Fasciclin domain-containing protein</fullName>
    </submittedName>
</protein>
<dbReference type="SUPFAM" id="SSF82153">
    <property type="entry name" value="FAS1 domain"/>
    <property type="match status" value="1"/>
</dbReference>
<dbReference type="InterPro" id="IPR036378">
    <property type="entry name" value="FAS1_dom_sf"/>
</dbReference>
<feature type="domain" description="FAS1" evidence="2">
    <location>
        <begin position="51"/>
        <end position="196"/>
    </location>
</feature>
<name>A0ABU3CQV7_9FLAO</name>
<dbReference type="PANTHER" id="PTHR10900:SF77">
    <property type="entry name" value="FI19380P1"/>
    <property type="match status" value="1"/>
</dbReference>
<evidence type="ECO:0000256" key="1">
    <source>
        <dbReference type="SAM" id="MobiDB-lite"/>
    </source>
</evidence>
<keyword evidence="4" id="KW-1185">Reference proteome</keyword>
<dbReference type="PROSITE" id="PS51257">
    <property type="entry name" value="PROKAR_LIPOPROTEIN"/>
    <property type="match status" value="1"/>
</dbReference>
<dbReference type="Proteomes" id="UP001248819">
    <property type="component" value="Unassembled WGS sequence"/>
</dbReference>
<dbReference type="EMBL" id="JAVRHP010000003">
    <property type="protein sequence ID" value="MDT0648741.1"/>
    <property type="molecule type" value="Genomic_DNA"/>
</dbReference>
<dbReference type="Pfam" id="PF02469">
    <property type="entry name" value="Fasciclin"/>
    <property type="match status" value="1"/>
</dbReference>
<comment type="caution">
    <text evidence="3">The sequence shown here is derived from an EMBL/GenBank/DDBJ whole genome shotgun (WGS) entry which is preliminary data.</text>
</comment>
<reference evidence="3 4" key="1">
    <citation type="submission" date="2023-09" db="EMBL/GenBank/DDBJ databases">
        <authorList>
            <person name="Rey-Velasco X."/>
        </authorList>
    </citation>
    <scope>NUCLEOTIDE SEQUENCE [LARGE SCALE GENOMIC DNA]</scope>
    <source>
        <strain evidence="3 4">F297</strain>
    </source>
</reference>
<organism evidence="3 4">
    <name type="scientific">Autumnicola edwardsiae</name>
    <dbReference type="NCBI Taxonomy" id="3075594"/>
    <lineage>
        <taxon>Bacteria</taxon>
        <taxon>Pseudomonadati</taxon>
        <taxon>Bacteroidota</taxon>
        <taxon>Flavobacteriia</taxon>
        <taxon>Flavobacteriales</taxon>
        <taxon>Flavobacteriaceae</taxon>
        <taxon>Autumnicola</taxon>
    </lineage>
</organism>
<dbReference type="InterPro" id="IPR050904">
    <property type="entry name" value="Adhesion/Biosynth-related"/>
</dbReference>